<comment type="catalytic activity">
    <reaction evidence="8 9">
        <text>hydroxymethylbilane = uroporphyrinogen III + H2O</text>
        <dbReference type="Rhea" id="RHEA:18965"/>
        <dbReference type="ChEBI" id="CHEBI:15377"/>
        <dbReference type="ChEBI" id="CHEBI:57308"/>
        <dbReference type="ChEBI" id="CHEBI:57845"/>
        <dbReference type="EC" id="4.2.1.75"/>
    </reaction>
</comment>
<keyword evidence="5 9" id="KW-0627">Porphyrin biosynthesis</keyword>
<evidence type="ECO:0000256" key="9">
    <source>
        <dbReference type="RuleBase" id="RU366031"/>
    </source>
</evidence>
<evidence type="ECO:0000256" key="8">
    <source>
        <dbReference type="ARBA" id="ARBA00048617"/>
    </source>
</evidence>
<comment type="pathway">
    <text evidence="1 9">Porphyrin-containing compound metabolism; protoporphyrin-IX biosynthesis; coproporphyrinogen-III from 5-aminolevulinate: step 3/4.</text>
</comment>
<evidence type="ECO:0000313" key="11">
    <source>
        <dbReference type="EMBL" id="MBA3925138.1"/>
    </source>
</evidence>
<dbReference type="GO" id="GO:0006782">
    <property type="term" value="P:protoporphyrinogen IX biosynthetic process"/>
    <property type="evidence" value="ECO:0007669"/>
    <property type="project" value="UniProtKB-UniRule"/>
</dbReference>
<dbReference type="InterPro" id="IPR036108">
    <property type="entry name" value="4pyrrol_syn_uPrphyn_synt_sf"/>
</dbReference>
<accession>A0A7W1T447</accession>
<dbReference type="Pfam" id="PF02602">
    <property type="entry name" value="HEM4"/>
    <property type="match status" value="1"/>
</dbReference>
<organism evidence="11 12">
    <name type="scientific">Listeria rustica</name>
    <dbReference type="NCBI Taxonomy" id="2713503"/>
    <lineage>
        <taxon>Bacteria</taxon>
        <taxon>Bacillati</taxon>
        <taxon>Bacillota</taxon>
        <taxon>Bacilli</taxon>
        <taxon>Bacillales</taxon>
        <taxon>Listeriaceae</taxon>
        <taxon>Listeria</taxon>
    </lineage>
</organism>
<dbReference type="UniPathway" id="UPA00251">
    <property type="reaction ID" value="UER00320"/>
</dbReference>
<keyword evidence="12" id="KW-1185">Reference proteome</keyword>
<dbReference type="SUPFAM" id="SSF69618">
    <property type="entry name" value="HemD-like"/>
    <property type="match status" value="1"/>
</dbReference>
<sequence length="235" mass="26595">MRKHVLLTREAGKNESWLDFLENAGFQVSAVPMIETRPHPCDMTLEEYDWIVFTSANTVRYFFEQQETIPEKIKIAVIGEKTAKALVSYGYSPNFQPTLFTTEIFIEEWLALGLTKQHIFVPKSSIARDEIAKCFAQFEHIVTECAIYETVFPEEATNQLQSVMNSQSIDIAVFASPSAWRHFIKSYTGDIEALKIASIGPVTTEAIANSGFSVAYEPDNYTMQQICELLIEGEL</sequence>
<dbReference type="PANTHER" id="PTHR38042:SF1">
    <property type="entry name" value="UROPORPHYRINOGEN-III SYNTHASE, CHLOROPLASTIC"/>
    <property type="match status" value="1"/>
</dbReference>
<evidence type="ECO:0000259" key="10">
    <source>
        <dbReference type="Pfam" id="PF02602"/>
    </source>
</evidence>
<dbReference type="EMBL" id="JABJVM010000002">
    <property type="protein sequence ID" value="MBA3925138.1"/>
    <property type="molecule type" value="Genomic_DNA"/>
</dbReference>
<protein>
    <recommendedName>
        <fullName evidence="7 9">Uroporphyrinogen-III synthase</fullName>
        <ecNumber evidence="3 9">4.2.1.75</ecNumber>
    </recommendedName>
</protein>
<dbReference type="InterPro" id="IPR039793">
    <property type="entry name" value="UROS/Hem4"/>
</dbReference>
<evidence type="ECO:0000256" key="3">
    <source>
        <dbReference type="ARBA" id="ARBA00013109"/>
    </source>
</evidence>
<evidence type="ECO:0000256" key="4">
    <source>
        <dbReference type="ARBA" id="ARBA00023239"/>
    </source>
</evidence>
<dbReference type="CDD" id="cd06578">
    <property type="entry name" value="HemD"/>
    <property type="match status" value="1"/>
</dbReference>
<evidence type="ECO:0000256" key="7">
    <source>
        <dbReference type="ARBA" id="ARBA00040167"/>
    </source>
</evidence>
<comment type="caution">
    <text evidence="11">The sequence shown here is derived from an EMBL/GenBank/DDBJ whole genome shotgun (WGS) entry which is preliminary data.</text>
</comment>
<evidence type="ECO:0000256" key="1">
    <source>
        <dbReference type="ARBA" id="ARBA00004772"/>
    </source>
</evidence>
<evidence type="ECO:0000256" key="2">
    <source>
        <dbReference type="ARBA" id="ARBA00008133"/>
    </source>
</evidence>
<dbReference type="GO" id="GO:0006780">
    <property type="term" value="P:uroporphyrinogen III biosynthetic process"/>
    <property type="evidence" value="ECO:0007669"/>
    <property type="project" value="UniProtKB-UniRule"/>
</dbReference>
<comment type="function">
    <text evidence="6 9">Catalyzes cyclization of the linear tetrapyrrole, hydroxymethylbilane, to the macrocyclic uroporphyrinogen III.</text>
</comment>
<evidence type="ECO:0000313" key="12">
    <source>
        <dbReference type="Proteomes" id="UP000548787"/>
    </source>
</evidence>
<proteinExistence type="inferred from homology"/>
<dbReference type="EC" id="4.2.1.75" evidence="3 9"/>
<feature type="domain" description="Tetrapyrrole biosynthesis uroporphyrinogen III synthase" evidence="10">
    <location>
        <begin position="21"/>
        <end position="226"/>
    </location>
</feature>
<evidence type="ECO:0000256" key="5">
    <source>
        <dbReference type="ARBA" id="ARBA00023244"/>
    </source>
</evidence>
<dbReference type="Gene3D" id="3.40.50.10090">
    <property type="match status" value="2"/>
</dbReference>
<reference evidence="11 12" key="2">
    <citation type="submission" date="2020-08" db="EMBL/GenBank/DDBJ databases">
        <title>Listeria ohnekaius sp. nov. and Listeria portnoyii sp. nov. isolated from non-agricultural and natural environments.</title>
        <authorList>
            <person name="Weller D."/>
            <person name="Belias A.M."/>
            <person name="Liao J."/>
            <person name="Guo S."/>
            <person name="Orsi R.H."/>
            <person name="Wiedmann M."/>
        </authorList>
    </citation>
    <scope>NUCLEOTIDE SEQUENCE [LARGE SCALE GENOMIC DNA]</scope>
    <source>
        <strain evidence="11 12">FSL W9-0585</strain>
    </source>
</reference>
<dbReference type="RefSeq" id="WP_181675392.1">
    <property type="nucleotide sequence ID" value="NZ_JABJVM010000002.1"/>
</dbReference>
<keyword evidence="4 9" id="KW-0456">Lyase</keyword>
<dbReference type="AlphaFoldDB" id="A0A7W1T447"/>
<dbReference type="PANTHER" id="PTHR38042">
    <property type="entry name" value="UROPORPHYRINOGEN-III SYNTHASE, CHLOROPLASTIC"/>
    <property type="match status" value="1"/>
</dbReference>
<name>A0A7W1T447_9LIST</name>
<comment type="similarity">
    <text evidence="2 9">Belongs to the uroporphyrinogen-III synthase family.</text>
</comment>
<evidence type="ECO:0000256" key="6">
    <source>
        <dbReference type="ARBA" id="ARBA00037589"/>
    </source>
</evidence>
<dbReference type="Proteomes" id="UP000548787">
    <property type="component" value="Unassembled WGS sequence"/>
</dbReference>
<gene>
    <name evidence="11" type="ORF">HPK16_02190</name>
</gene>
<dbReference type="InterPro" id="IPR003754">
    <property type="entry name" value="4pyrrol_synth_uPrphyn_synth"/>
</dbReference>
<dbReference type="GO" id="GO:0004852">
    <property type="term" value="F:uroporphyrinogen-III synthase activity"/>
    <property type="evidence" value="ECO:0007669"/>
    <property type="project" value="UniProtKB-UniRule"/>
</dbReference>
<reference evidence="11 12" key="1">
    <citation type="submission" date="2020-05" db="EMBL/GenBank/DDBJ databases">
        <authorList>
            <person name="Carlin C.R."/>
        </authorList>
    </citation>
    <scope>NUCLEOTIDE SEQUENCE [LARGE SCALE GENOMIC DNA]</scope>
    <source>
        <strain evidence="11 12">FSL W9-0585</strain>
    </source>
</reference>